<dbReference type="InterPro" id="IPR029058">
    <property type="entry name" value="AB_hydrolase_fold"/>
</dbReference>
<dbReference type="SUPFAM" id="SSF53474">
    <property type="entry name" value="alpha/beta-Hydrolases"/>
    <property type="match status" value="1"/>
</dbReference>
<dbReference type="OrthoDB" id="2987348at2"/>
<dbReference type="EMBL" id="FWXV01000006">
    <property type="protein sequence ID" value="SMD20245.1"/>
    <property type="molecule type" value="Genomic_DNA"/>
</dbReference>
<evidence type="ECO:0000313" key="2">
    <source>
        <dbReference type="Proteomes" id="UP000192674"/>
    </source>
</evidence>
<dbReference type="Gene3D" id="3.40.50.1820">
    <property type="entry name" value="alpha/beta hydrolase"/>
    <property type="match status" value="1"/>
</dbReference>
<reference evidence="1 2" key="1">
    <citation type="submission" date="2017-04" db="EMBL/GenBank/DDBJ databases">
        <authorList>
            <person name="Afonso C.L."/>
            <person name="Miller P.J."/>
            <person name="Scott M.A."/>
            <person name="Spackman E."/>
            <person name="Goraichik I."/>
            <person name="Dimitrov K.M."/>
            <person name="Suarez D.L."/>
            <person name="Swayne D.E."/>
        </authorList>
    </citation>
    <scope>NUCLEOTIDE SEQUENCE [LARGE SCALE GENOMIC DNA]</scope>
    <source>
        <strain evidence="1 2">DSM 43828</strain>
    </source>
</reference>
<gene>
    <name evidence="1" type="ORF">SAMN05661093_06310</name>
</gene>
<name>A0A1Y5XW68_KIBAR</name>
<organism evidence="1 2">
    <name type="scientific">Kibdelosporangium aridum</name>
    <dbReference type="NCBI Taxonomy" id="2030"/>
    <lineage>
        <taxon>Bacteria</taxon>
        <taxon>Bacillati</taxon>
        <taxon>Actinomycetota</taxon>
        <taxon>Actinomycetes</taxon>
        <taxon>Pseudonocardiales</taxon>
        <taxon>Pseudonocardiaceae</taxon>
        <taxon>Kibdelosporangium</taxon>
    </lineage>
</organism>
<keyword evidence="2" id="KW-1185">Reference proteome</keyword>
<evidence type="ECO:0008006" key="3">
    <source>
        <dbReference type="Google" id="ProtNLM"/>
    </source>
</evidence>
<dbReference type="Proteomes" id="UP000192674">
    <property type="component" value="Unassembled WGS sequence"/>
</dbReference>
<dbReference type="RefSeq" id="WP_084430457.1">
    <property type="nucleotide sequence ID" value="NZ_FWXV01000006.1"/>
</dbReference>
<dbReference type="AlphaFoldDB" id="A0A1Y5XW68"/>
<accession>A0A1Y5XW68</accession>
<proteinExistence type="predicted"/>
<protein>
    <recommendedName>
        <fullName evidence="3">AB hydrolase-1 domain-containing protein</fullName>
    </recommendedName>
</protein>
<sequence length="158" mass="17412">MGGAVGLLVAQKVDLAWFVNVEGNLVAEDCALVSGKTARMSSDMFTTTGFYRFAERLKQSPRKDVQAWAQWYPKCDPAAIHQISQSLVEWSDSGRLLEMFLAMDNKAYVYGGEEERVEYLLPMLEGVPAYSVPDSGHFAMVDNPAGFYDAIAAIVSSE</sequence>
<evidence type="ECO:0000313" key="1">
    <source>
        <dbReference type="EMBL" id="SMD20245.1"/>
    </source>
</evidence>